<accession>A0A8E3BIV3</accession>
<dbReference type="AlphaFoldDB" id="W7J562"/>
<dbReference type="PANTHER" id="PTHR31223:SF70">
    <property type="entry name" value="LOG FAMILY PROTEIN YJL055W"/>
    <property type="match status" value="1"/>
</dbReference>
<dbReference type="eggNOG" id="COG1611">
    <property type="taxonomic scope" value="Bacteria"/>
</dbReference>
<keyword evidence="2" id="KW-0378">Hydrolase</keyword>
<sequence length="181" mass="19192">MAGHGVCVYCASNSNVPRGHLDLADEVGAGIADRGWSLVWGGSSAAMMGAVARAVRRGGGHTLGVIPQGLVDLEVADPEADELVVVDTMRERKRIMDDRADAFLALPGGLGTLEELFEVWTAGYLGMHRKPVVVLDPDDHYAGLLEWTRGLAAKGFVSPASLDFLVVTRTVDEALDAVAPR</sequence>
<dbReference type="Pfam" id="PF03641">
    <property type="entry name" value="Lysine_decarbox"/>
    <property type="match status" value="1"/>
</dbReference>
<comment type="catalytic activity">
    <reaction evidence="2">
        <text>N(6)-(dimethylallyl)adenosine 5'-phosphate + H2O = N(6)-dimethylallyladenine + D-ribose 5-phosphate</text>
        <dbReference type="Rhea" id="RHEA:48560"/>
        <dbReference type="ChEBI" id="CHEBI:15377"/>
        <dbReference type="ChEBI" id="CHEBI:17660"/>
        <dbReference type="ChEBI" id="CHEBI:57526"/>
        <dbReference type="ChEBI" id="CHEBI:78346"/>
        <dbReference type="EC" id="3.2.2.n1"/>
    </reaction>
</comment>
<dbReference type="Gene3D" id="3.40.50.450">
    <property type="match status" value="1"/>
</dbReference>
<comment type="similarity">
    <text evidence="1 2">Belongs to the LOG family.</text>
</comment>
<evidence type="ECO:0000256" key="1">
    <source>
        <dbReference type="ARBA" id="ARBA00006763"/>
    </source>
</evidence>
<keyword evidence="2" id="KW-0203">Cytokinin biosynthesis</keyword>
<proteinExistence type="inferred from homology"/>
<dbReference type="GO" id="GO:0009691">
    <property type="term" value="P:cytokinin biosynthetic process"/>
    <property type="evidence" value="ECO:0007669"/>
    <property type="project" value="UniProtKB-UniRule"/>
</dbReference>
<dbReference type="RefSeq" id="WP_035283698.1">
    <property type="nucleotide sequence ID" value="NZ_AYXG01000123.1"/>
</dbReference>
<dbReference type="EMBL" id="AYXG01000123">
    <property type="protein sequence ID" value="EWC61239.1"/>
    <property type="molecule type" value="Genomic_DNA"/>
</dbReference>
<comment type="caution">
    <text evidence="3">The sequence shown here is derived from an EMBL/GenBank/DDBJ whole genome shotgun (WGS) entry which is preliminary data.</text>
</comment>
<reference evidence="3 4" key="1">
    <citation type="journal article" date="2014" name="Genome Announc.">
        <title>Draft Genome Sequence of the Antitrypanosomally Active Sponge-Associated Bacterium Actinokineospora sp. Strain EG49.</title>
        <authorList>
            <person name="Harjes J."/>
            <person name="Ryu T."/>
            <person name="Abdelmohsen U.R."/>
            <person name="Moitinho-Silva L."/>
            <person name="Horn H."/>
            <person name="Ravasi T."/>
            <person name="Hentschel U."/>
        </authorList>
    </citation>
    <scope>NUCLEOTIDE SEQUENCE [LARGE SCALE GENOMIC DNA]</scope>
    <source>
        <strain evidence="3 4">EG49</strain>
    </source>
</reference>
<organism evidence="3 4">
    <name type="scientific">Actinokineospora spheciospongiae</name>
    <dbReference type="NCBI Taxonomy" id="909613"/>
    <lineage>
        <taxon>Bacteria</taxon>
        <taxon>Bacillati</taxon>
        <taxon>Actinomycetota</taxon>
        <taxon>Actinomycetes</taxon>
        <taxon>Pseudonocardiales</taxon>
        <taxon>Pseudonocardiaceae</taxon>
        <taxon>Actinokineospora</taxon>
    </lineage>
</organism>
<protein>
    <recommendedName>
        <fullName evidence="2">Cytokinin riboside 5'-monophosphate phosphoribohydrolase</fullName>
        <ecNumber evidence="2">3.2.2.n1</ecNumber>
    </recommendedName>
</protein>
<dbReference type="OrthoDB" id="9801098at2"/>
<dbReference type="NCBIfam" id="TIGR00730">
    <property type="entry name" value="Rossman fold protein, TIGR00730 family"/>
    <property type="match status" value="1"/>
</dbReference>
<dbReference type="InterPro" id="IPR005269">
    <property type="entry name" value="LOG"/>
</dbReference>
<gene>
    <name evidence="3" type="ORF">UO65_3505</name>
</gene>
<dbReference type="PATRIC" id="fig|909613.9.peg.3505"/>
<dbReference type="Proteomes" id="UP000019277">
    <property type="component" value="Unassembled WGS sequence"/>
</dbReference>
<dbReference type="STRING" id="909613.UO65_3505"/>
<dbReference type="PANTHER" id="PTHR31223">
    <property type="entry name" value="LOG FAMILY PROTEIN YJL055W"/>
    <property type="match status" value="1"/>
</dbReference>
<evidence type="ECO:0000313" key="3">
    <source>
        <dbReference type="EMBL" id="EWC61239.1"/>
    </source>
</evidence>
<keyword evidence="4" id="KW-1185">Reference proteome</keyword>
<comment type="catalytic activity">
    <reaction evidence="2">
        <text>9-ribosyl-trans-zeatin 5'-phosphate + H2O = trans-zeatin + D-ribose 5-phosphate</text>
        <dbReference type="Rhea" id="RHEA:48564"/>
        <dbReference type="ChEBI" id="CHEBI:15377"/>
        <dbReference type="ChEBI" id="CHEBI:16522"/>
        <dbReference type="ChEBI" id="CHEBI:78346"/>
        <dbReference type="ChEBI" id="CHEBI:87947"/>
        <dbReference type="EC" id="3.2.2.n1"/>
    </reaction>
</comment>
<evidence type="ECO:0000256" key="2">
    <source>
        <dbReference type="RuleBase" id="RU363015"/>
    </source>
</evidence>
<evidence type="ECO:0000313" key="4">
    <source>
        <dbReference type="Proteomes" id="UP000019277"/>
    </source>
</evidence>
<dbReference type="GO" id="GO:0005829">
    <property type="term" value="C:cytosol"/>
    <property type="evidence" value="ECO:0007669"/>
    <property type="project" value="TreeGrafter"/>
</dbReference>
<name>W7J562_9PSEU</name>
<dbReference type="SUPFAM" id="SSF102405">
    <property type="entry name" value="MCP/YpsA-like"/>
    <property type="match status" value="1"/>
</dbReference>
<accession>W7J562</accession>
<dbReference type="EC" id="3.2.2.n1" evidence="2"/>
<dbReference type="InterPro" id="IPR031100">
    <property type="entry name" value="LOG_fam"/>
</dbReference>
<dbReference type="GO" id="GO:0102682">
    <property type="term" value="F:cytokinin riboside 5'-monophosphate phosphoribohydrolase activity"/>
    <property type="evidence" value="ECO:0007669"/>
    <property type="project" value="RHEA"/>
</dbReference>